<dbReference type="PROSITE" id="PS51918">
    <property type="entry name" value="RADICAL_SAM"/>
    <property type="match status" value="1"/>
</dbReference>
<dbReference type="InterPro" id="IPR023404">
    <property type="entry name" value="rSAM_horseshoe"/>
</dbReference>
<keyword evidence="5 11" id="KW-0949">S-adenosyl-L-methionine</keyword>
<dbReference type="GO" id="GO:0046872">
    <property type="term" value="F:metal ion binding"/>
    <property type="evidence" value="ECO:0007669"/>
    <property type="project" value="UniProtKB-KW"/>
</dbReference>
<dbReference type="CDD" id="cd01335">
    <property type="entry name" value="Radical_SAM"/>
    <property type="match status" value="1"/>
</dbReference>
<evidence type="ECO:0000259" key="14">
    <source>
        <dbReference type="PROSITE" id="PS51918"/>
    </source>
</evidence>
<dbReference type="InterPro" id="IPR020612">
    <property type="entry name" value="Methylthiotransferase_CS"/>
</dbReference>
<dbReference type="PANTHER" id="PTHR43020">
    <property type="entry name" value="CDK5 REGULATORY SUBUNIT-ASSOCIATED PROTEIN 1"/>
    <property type="match status" value="1"/>
</dbReference>
<keyword evidence="9 11" id="KW-0411">Iron-sulfur</keyword>
<feature type="binding site" evidence="11">
    <location>
        <position position="48"/>
    </location>
    <ligand>
        <name>[4Fe-4S] cluster</name>
        <dbReference type="ChEBI" id="CHEBI:49883"/>
        <label>1</label>
    </ligand>
</feature>
<evidence type="ECO:0000256" key="9">
    <source>
        <dbReference type="ARBA" id="ARBA00023014"/>
    </source>
</evidence>
<dbReference type="GO" id="GO:0035597">
    <property type="term" value="F:tRNA-2-methylthio-N(6)-dimethylallyladenosine(37) synthase activity"/>
    <property type="evidence" value="ECO:0007669"/>
    <property type="project" value="UniProtKB-EC"/>
</dbReference>
<name>A0A5C0SEK8_CRATE</name>
<proteinExistence type="inferred from homology"/>
<sequence length="476" mass="55010">MSKREEVQVSLKDLALQSEYIEIIRMENEEYLEKTGQRKKVMIITYGCQMNEHDSEKLLGMLDNMGYIETNNMYEADLIIYNTCCVRENAELKVYGNLGQLKSLKKEKKDMIIVVCGCMMQQPHVVEQIKRKYNHVDLVFGTHNLHRFPQLLATCKKAKDMIVEVWEEEGEIVEGIPAVRKYELKAFVNIMYGCNNFCTYCIVPYTRGRERSRNAEDIIREIKQLVMNGTKEVTLLGQNVNSYGKTLDADIDFAGLLYKLNEIEGLERIRFMTSHPKDLSYRLIRAMRDCEKVCEHIHLPVQSGSTRVLKKMNRHYSKEDYLKLVQDLKKEVPNVCITTDIIVGFPGETEEDFKETLDVIQKVQYDSAFTFLYSIREGTPAATYVDQVPENVKHERFNRLLDILNPIIAKKNSLLKGKVVEVLVEGPSKTNKDRLMGRTRTNKLVNFIGPKECIGKLVKVKITEPKTFSLNGEFIE</sequence>
<gene>
    <name evidence="11 15" type="primary">miaB</name>
    <name evidence="15" type="ORF">FQB35_07200</name>
</gene>
<evidence type="ECO:0000256" key="1">
    <source>
        <dbReference type="ARBA" id="ARBA00003234"/>
    </source>
</evidence>
<dbReference type="Proteomes" id="UP000324646">
    <property type="component" value="Chromosome"/>
</dbReference>
<protein>
    <recommendedName>
        <fullName evidence="10 11">tRNA-2-methylthio-N(6)-dimethylallyladenosine synthase</fullName>
        <ecNumber evidence="10 11">2.8.4.3</ecNumber>
    </recommendedName>
    <alternativeName>
        <fullName evidence="11">(Dimethylallyl)adenosine tRNA methylthiotransferase MiaB</fullName>
    </alternativeName>
    <alternativeName>
        <fullName evidence="11">tRNA-i(6)A37 methylthiotransferase</fullName>
    </alternativeName>
</protein>
<comment type="subunit">
    <text evidence="11">Monomer.</text>
</comment>
<dbReference type="InterPro" id="IPR013848">
    <property type="entry name" value="Methylthiotransferase_N"/>
</dbReference>
<dbReference type="SMART" id="SM00729">
    <property type="entry name" value="Elp3"/>
    <property type="match status" value="1"/>
</dbReference>
<dbReference type="InterPro" id="IPR002792">
    <property type="entry name" value="TRAM_dom"/>
</dbReference>
<feature type="domain" description="Radical SAM core" evidence="14">
    <location>
        <begin position="180"/>
        <end position="411"/>
    </location>
</feature>
<keyword evidence="16" id="KW-1185">Reference proteome</keyword>
<dbReference type="InterPro" id="IPR007197">
    <property type="entry name" value="rSAM"/>
</dbReference>
<dbReference type="InterPro" id="IPR006463">
    <property type="entry name" value="MiaB_methiolase"/>
</dbReference>
<evidence type="ECO:0000256" key="2">
    <source>
        <dbReference type="ARBA" id="ARBA00022485"/>
    </source>
</evidence>
<dbReference type="PROSITE" id="PS01278">
    <property type="entry name" value="MTTASE_RADICAL"/>
    <property type="match status" value="1"/>
</dbReference>
<evidence type="ECO:0000313" key="16">
    <source>
        <dbReference type="Proteomes" id="UP000324646"/>
    </source>
</evidence>
<keyword evidence="3 11" id="KW-0963">Cytoplasm</keyword>
<dbReference type="GO" id="GO:0005829">
    <property type="term" value="C:cytosol"/>
    <property type="evidence" value="ECO:0007669"/>
    <property type="project" value="TreeGrafter"/>
</dbReference>
<evidence type="ECO:0000259" key="12">
    <source>
        <dbReference type="PROSITE" id="PS50926"/>
    </source>
</evidence>
<dbReference type="EMBL" id="CP042243">
    <property type="protein sequence ID" value="QEK12177.1"/>
    <property type="molecule type" value="Genomic_DNA"/>
</dbReference>
<keyword evidence="7 11" id="KW-0479">Metal-binding</keyword>
<comment type="cofactor">
    <cofactor evidence="11">
        <name>[4Fe-4S] cluster</name>
        <dbReference type="ChEBI" id="CHEBI:49883"/>
    </cofactor>
    <text evidence="11">Binds 2 [4Fe-4S] clusters. One cluster is coordinated with 3 cysteines and an exchangeable S-adenosyl-L-methionine.</text>
</comment>
<feature type="domain" description="MTTase N-terminal" evidence="13">
    <location>
        <begin position="39"/>
        <end position="157"/>
    </location>
</feature>
<evidence type="ECO:0000256" key="4">
    <source>
        <dbReference type="ARBA" id="ARBA00022679"/>
    </source>
</evidence>
<dbReference type="HAMAP" id="MF_01864">
    <property type="entry name" value="tRNA_metthiotr_MiaB"/>
    <property type="match status" value="1"/>
</dbReference>
<feature type="binding site" evidence="11">
    <location>
        <position position="84"/>
    </location>
    <ligand>
        <name>[4Fe-4S] cluster</name>
        <dbReference type="ChEBI" id="CHEBI:49883"/>
        <label>1</label>
    </ligand>
</feature>
<dbReference type="GO" id="GO:0051539">
    <property type="term" value="F:4 iron, 4 sulfur cluster binding"/>
    <property type="evidence" value="ECO:0007669"/>
    <property type="project" value="UniProtKB-UniRule"/>
</dbReference>
<evidence type="ECO:0000256" key="7">
    <source>
        <dbReference type="ARBA" id="ARBA00022723"/>
    </source>
</evidence>
<dbReference type="SUPFAM" id="SSF102114">
    <property type="entry name" value="Radical SAM enzymes"/>
    <property type="match status" value="1"/>
</dbReference>
<dbReference type="OrthoDB" id="9805215at2"/>
<dbReference type="PROSITE" id="PS50926">
    <property type="entry name" value="TRAM"/>
    <property type="match status" value="1"/>
</dbReference>
<comment type="catalytic activity">
    <reaction evidence="11">
        <text>N(6)-dimethylallyladenosine(37) in tRNA + (sulfur carrier)-SH + AH2 + 2 S-adenosyl-L-methionine = 2-methylsulfanyl-N(6)-dimethylallyladenosine(37) in tRNA + (sulfur carrier)-H + 5'-deoxyadenosine + L-methionine + A + S-adenosyl-L-homocysteine + 2 H(+)</text>
        <dbReference type="Rhea" id="RHEA:37067"/>
        <dbReference type="Rhea" id="RHEA-COMP:10375"/>
        <dbReference type="Rhea" id="RHEA-COMP:10376"/>
        <dbReference type="Rhea" id="RHEA-COMP:14737"/>
        <dbReference type="Rhea" id="RHEA-COMP:14739"/>
        <dbReference type="ChEBI" id="CHEBI:13193"/>
        <dbReference type="ChEBI" id="CHEBI:15378"/>
        <dbReference type="ChEBI" id="CHEBI:17319"/>
        <dbReference type="ChEBI" id="CHEBI:17499"/>
        <dbReference type="ChEBI" id="CHEBI:29917"/>
        <dbReference type="ChEBI" id="CHEBI:57844"/>
        <dbReference type="ChEBI" id="CHEBI:57856"/>
        <dbReference type="ChEBI" id="CHEBI:59789"/>
        <dbReference type="ChEBI" id="CHEBI:64428"/>
        <dbReference type="ChEBI" id="CHEBI:74415"/>
        <dbReference type="ChEBI" id="CHEBI:74417"/>
        <dbReference type="EC" id="2.8.4.3"/>
    </reaction>
</comment>
<dbReference type="Pfam" id="PF01938">
    <property type="entry name" value="TRAM"/>
    <property type="match status" value="1"/>
</dbReference>
<dbReference type="SFLD" id="SFLDG01082">
    <property type="entry name" value="B12-binding_domain_containing"/>
    <property type="match status" value="1"/>
</dbReference>
<dbReference type="Gene3D" id="3.80.30.20">
    <property type="entry name" value="tm_1862 like domain"/>
    <property type="match status" value="1"/>
</dbReference>
<evidence type="ECO:0000256" key="8">
    <source>
        <dbReference type="ARBA" id="ARBA00023004"/>
    </source>
</evidence>
<comment type="function">
    <text evidence="1 11">Catalyzes the methylthiolation of N6-(dimethylallyl)adenosine (i(6)A), leading to the formation of 2-methylthio-N6-(dimethylallyl)adenosine (ms(2)i(6)A) at position 37 in tRNAs that read codons beginning with uridine.</text>
</comment>
<comment type="similarity">
    <text evidence="11">Belongs to the methylthiotransferase family. MiaB subfamily.</text>
</comment>
<dbReference type="InterPro" id="IPR058240">
    <property type="entry name" value="rSAM_sf"/>
</dbReference>
<dbReference type="SFLD" id="SFLDF00273">
    <property type="entry name" value="(dimethylallyl)adenosine_tRNA"/>
    <property type="match status" value="1"/>
</dbReference>
<dbReference type="InterPro" id="IPR006638">
    <property type="entry name" value="Elp3/MiaA/NifB-like_rSAM"/>
</dbReference>
<evidence type="ECO:0000256" key="6">
    <source>
        <dbReference type="ARBA" id="ARBA00022694"/>
    </source>
</evidence>
<dbReference type="PANTHER" id="PTHR43020:SF2">
    <property type="entry name" value="MITOCHONDRIAL TRNA METHYLTHIOTRANSFERASE CDK5RAP1"/>
    <property type="match status" value="1"/>
</dbReference>
<dbReference type="Gene3D" id="3.40.50.12160">
    <property type="entry name" value="Methylthiotransferase, N-terminal domain"/>
    <property type="match status" value="1"/>
</dbReference>
<dbReference type="SFLD" id="SFLDG01061">
    <property type="entry name" value="methylthiotransferase"/>
    <property type="match status" value="1"/>
</dbReference>
<dbReference type="InterPro" id="IPR038135">
    <property type="entry name" value="Methylthiotransferase_N_sf"/>
</dbReference>
<dbReference type="Pfam" id="PF04055">
    <property type="entry name" value="Radical_SAM"/>
    <property type="match status" value="1"/>
</dbReference>
<dbReference type="SFLD" id="SFLDS00029">
    <property type="entry name" value="Radical_SAM"/>
    <property type="match status" value="1"/>
</dbReference>
<feature type="binding site" evidence="11">
    <location>
        <position position="194"/>
    </location>
    <ligand>
        <name>[4Fe-4S] cluster</name>
        <dbReference type="ChEBI" id="CHEBI:49883"/>
        <label>2</label>
        <note>4Fe-4S-S-AdoMet</note>
    </ligand>
</feature>
<feature type="binding site" evidence="11">
    <location>
        <position position="201"/>
    </location>
    <ligand>
        <name>[4Fe-4S] cluster</name>
        <dbReference type="ChEBI" id="CHEBI:49883"/>
        <label>2</label>
        <note>4Fe-4S-S-AdoMet</note>
    </ligand>
</feature>
<reference evidence="15 16" key="1">
    <citation type="submission" date="2019-07" db="EMBL/GenBank/DDBJ databases">
        <title>Complete genome of Crassaminicella thermophila SY095.</title>
        <authorList>
            <person name="Li X."/>
        </authorList>
    </citation>
    <scope>NUCLEOTIDE SEQUENCE [LARGE SCALE GENOMIC DNA]</scope>
    <source>
        <strain evidence="15 16">SY095</strain>
    </source>
</reference>
<feature type="binding site" evidence="11">
    <location>
        <position position="198"/>
    </location>
    <ligand>
        <name>[4Fe-4S] cluster</name>
        <dbReference type="ChEBI" id="CHEBI:49883"/>
        <label>2</label>
        <note>4Fe-4S-S-AdoMet</note>
    </ligand>
</feature>
<keyword evidence="4 11" id="KW-0808">Transferase</keyword>
<dbReference type="InterPro" id="IPR005839">
    <property type="entry name" value="Methylthiotransferase"/>
</dbReference>
<evidence type="ECO:0000256" key="3">
    <source>
        <dbReference type="ARBA" id="ARBA00022490"/>
    </source>
</evidence>
<feature type="binding site" evidence="11">
    <location>
        <position position="118"/>
    </location>
    <ligand>
        <name>[4Fe-4S] cluster</name>
        <dbReference type="ChEBI" id="CHEBI:49883"/>
        <label>1</label>
    </ligand>
</feature>
<dbReference type="FunFam" id="3.40.50.12160:FF:000006">
    <property type="entry name" value="tRNA-2-methylthio-N(6)-dimethylallyladenosine synthase"/>
    <property type="match status" value="1"/>
</dbReference>
<dbReference type="AlphaFoldDB" id="A0A5C0SEK8"/>
<dbReference type="Pfam" id="PF00919">
    <property type="entry name" value="UPF0004"/>
    <property type="match status" value="1"/>
</dbReference>
<organism evidence="15 16">
    <name type="scientific">Crassaminicella thermophila</name>
    <dbReference type="NCBI Taxonomy" id="2599308"/>
    <lineage>
        <taxon>Bacteria</taxon>
        <taxon>Bacillati</taxon>
        <taxon>Bacillota</taxon>
        <taxon>Clostridia</taxon>
        <taxon>Eubacteriales</taxon>
        <taxon>Clostridiaceae</taxon>
        <taxon>Crassaminicella</taxon>
    </lineage>
</organism>
<evidence type="ECO:0000256" key="10">
    <source>
        <dbReference type="ARBA" id="ARBA00033765"/>
    </source>
</evidence>
<dbReference type="KEGG" id="crs:FQB35_07200"/>
<keyword evidence="8 11" id="KW-0408">Iron</keyword>
<feature type="domain" description="TRAM" evidence="12">
    <location>
        <begin position="413"/>
        <end position="476"/>
    </location>
</feature>
<keyword evidence="6 11" id="KW-0819">tRNA processing</keyword>
<dbReference type="NCBIfam" id="TIGR00089">
    <property type="entry name" value="MiaB/RimO family radical SAM methylthiotransferase"/>
    <property type="match status" value="1"/>
</dbReference>
<evidence type="ECO:0000259" key="13">
    <source>
        <dbReference type="PROSITE" id="PS51449"/>
    </source>
</evidence>
<evidence type="ECO:0000256" key="5">
    <source>
        <dbReference type="ARBA" id="ARBA00022691"/>
    </source>
</evidence>
<dbReference type="NCBIfam" id="TIGR01574">
    <property type="entry name" value="miaB-methiolase"/>
    <property type="match status" value="1"/>
</dbReference>
<dbReference type="PROSITE" id="PS51449">
    <property type="entry name" value="MTTASE_N"/>
    <property type="match status" value="1"/>
</dbReference>
<evidence type="ECO:0000313" key="15">
    <source>
        <dbReference type="EMBL" id="QEK12177.1"/>
    </source>
</evidence>
<dbReference type="FunFam" id="3.80.30.20:FF:000001">
    <property type="entry name" value="tRNA-2-methylthio-N(6)-dimethylallyladenosine synthase 2"/>
    <property type="match status" value="1"/>
</dbReference>
<dbReference type="EC" id="2.8.4.3" evidence="10 11"/>
<accession>A0A5C0SEK8</accession>
<keyword evidence="2 11" id="KW-0004">4Fe-4S</keyword>
<comment type="subcellular location">
    <subcellularLocation>
        <location evidence="11">Cytoplasm</location>
    </subcellularLocation>
</comment>
<evidence type="ECO:0000256" key="11">
    <source>
        <dbReference type="HAMAP-Rule" id="MF_01864"/>
    </source>
</evidence>